<feature type="domain" description="Disease resistance protein At4g27190-like leucine-rich repeats" evidence="1">
    <location>
        <begin position="796"/>
        <end position="909"/>
    </location>
</feature>
<organism evidence="2 3">
    <name type="scientific">Urochloa decumbens</name>
    <dbReference type="NCBI Taxonomy" id="240449"/>
    <lineage>
        <taxon>Eukaryota</taxon>
        <taxon>Viridiplantae</taxon>
        <taxon>Streptophyta</taxon>
        <taxon>Embryophyta</taxon>
        <taxon>Tracheophyta</taxon>
        <taxon>Spermatophyta</taxon>
        <taxon>Magnoliopsida</taxon>
        <taxon>Liliopsida</taxon>
        <taxon>Poales</taxon>
        <taxon>Poaceae</taxon>
        <taxon>PACMAD clade</taxon>
        <taxon>Panicoideae</taxon>
        <taxon>Panicodae</taxon>
        <taxon>Paniceae</taxon>
        <taxon>Melinidinae</taxon>
        <taxon>Urochloa</taxon>
    </lineage>
</organism>
<dbReference type="SUPFAM" id="SSF52047">
    <property type="entry name" value="RNI-like"/>
    <property type="match status" value="1"/>
</dbReference>
<dbReference type="PANTHER" id="PTHR33463">
    <property type="entry name" value="NB-ARC DOMAIN-CONTAINING PROTEIN-RELATED"/>
    <property type="match status" value="1"/>
</dbReference>
<sequence length="971" mass="110954">MQRKIAEGLKVDPETMAMFDKQDEEDDFNGVDRSSKDVIPSVSQMIAQTHWNKDLFMIFLNGSDDEVDINRFGITLDYCNHVVLWTFKRQSWNIHVNRDELIWSKLRHTHFFLRGVPLAWELQSSKLCALLHEEVVNIVARHPWMQDIDLTIVTKCCLYELFLQHSFHSVTGFDWVAHAPNYWTCDGIIKGDGTRKISDTLQQEICWVGNAVHLGILFRKLMLGVEAPLLVVKDNISFSCLWGFMTSKNMKLHEEKKAILETTTSLFVALEKSDSPQGLPEGLFKHCSNLGVLVMSHCTFSFISPPFVQCHGLRFLGLDHCTNDNTREGENSTNWLCLQSLWVLDLRYTEWGDILSAQKLGIMINLRELNIEGFLCWQLTNRLWGRLPYLQKVRIIKPSRKEETSSIDCHNLFMDKMDLEILDLSGNRDMENLLASLSMAKSLQMLILDGCDGLENVVVPDELSTSLMSFSFDGHGPANHWASSFKLHLGSSSERKQLPDVDKWGLKTSKISLKGCTKLENLFIRGLPNLVELDLSGCPIKVLDLKTMVVNVPMLKRLFLLGCENLRGIIWDSRKPLWLELLCIDTRAERAHGFTRPSLIRHKHGHYLQLHAIFADARLARSLFRLVEHYSDQRGAYDDIYFNIHITSSVEYGEGVRLETAGKDMIKPSIEQHHIHARRYGDAFSKIGDDAPLLIFPQPPTQELDCHIQISHGSHGLQSELACLYGLGNLLRQCAESLHMHDTLTSASMPAGFWGGLRWCRLERCPNLGTVFPPGAEDMSKLQIIYASDLLKADCIWGKSYSRHYQGFRNLQHLHLRSCPRLQFVLPVWVSSFPSLETLHVIHCGDLTHVFVLDAYNPKEIIAHGVSFPKLTTIHLHDLPKLQQICEVKMLASALETIRIRGCWSLRRLPTMADHEPGVSVTRPTVEMEKDVWDALEWDGLAASHHPDLYKPPVHSRYYRRSRLLRGTVLR</sequence>
<keyword evidence="3" id="KW-1185">Reference proteome</keyword>
<dbReference type="Gene3D" id="3.80.10.10">
    <property type="entry name" value="Ribonuclease Inhibitor"/>
    <property type="match status" value="3"/>
</dbReference>
<dbReference type="EMBL" id="OZ075115">
    <property type="protein sequence ID" value="CAL5067810.1"/>
    <property type="molecule type" value="Genomic_DNA"/>
</dbReference>
<gene>
    <name evidence="2" type="ORF">URODEC1_LOCUS101190</name>
</gene>
<dbReference type="Pfam" id="PF23247">
    <property type="entry name" value="LRR_RPS2"/>
    <property type="match status" value="1"/>
</dbReference>
<protein>
    <recommendedName>
        <fullName evidence="1">Disease resistance protein At4g27190-like leucine-rich repeats domain-containing protein</fullName>
    </recommendedName>
</protein>
<dbReference type="AlphaFoldDB" id="A0ABC9F3U1"/>
<name>A0ABC9F3U1_9POAL</name>
<reference evidence="2 3" key="2">
    <citation type="submission" date="2024-10" db="EMBL/GenBank/DDBJ databases">
        <authorList>
            <person name="Ryan C."/>
        </authorList>
    </citation>
    <scope>NUCLEOTIDE SEQUENCE [LARGE SCALE GENOMIC DNA]</scope>
</reference>
<dbReference type="PANTHER" id="PTHR33463:SF194">
    <property type="entry name" value="OS04G0431700 PROTEIN"/>
    <property type="match status" value="1"/>
</dbReference>
<reference evidence="3" key="1">
    <citation type="submission" date="2024-06" db="EMBL/GenBank/DDBJ databases">
        <authorList>
            <person name="Ryan C."/>
        </authorList>
    </citation>
    <scope>NUCLEOTIDE SEQUENCE [LARGE SCALE GENOMIC DNA]</scope>
</reference>
<evidence type="ECO:0000313" key="3">
    <source>
        <dbReference type="Proteomes" id="UP001497457"/>
    </source>
</evidence>
<dbReference type="InterPro" id="IPR050905">
    <property type="entry name" value="Plant_NBS-LRR"/>
</dbReference>
<accession>A0ABC9F3U1</accession>
<evidence type="ECO:0000313" key="2">
    <source>
        <dbReference type="EMBL" id="CAL5067810.1"/>
    </source>
</evidence>
<proteinExistence type="predicted"/>
<dbReference type="Proteomes" id="UP001497457">
    <property type="component" value="Chromosome 5rd"/>
</dbReference>
<dbReference type="InterPro" id="IPR032675">
    <property type="entry name" value="LRR_dom_sf"/>
</dbReference>
<evidence type="ECO:0000259" key="1">
    <source>
        <dbReference type="Pfam" id="PF23247"/>
    </source>
</evidence>
<dbReference type="InterPro" id="IPR057135">
    <property type="entry name" value="At4g27190-like_LRR"/>
</dbReference>